<evidence type="ECO:0000259" key="2">
    <source>
        <dbReference type="PROSITE" id="PS50858"/>
    </source>
</evidence>
<feature type="domain" description="BSD" evidence="2">
    <location>
        <begin position="246"/>
        <end position="309"/>
    </location>
</feature>
<dbReference type="EMBL" id="SELW01000425">
    <property type="protein sequence ID" value="TID28051.1"/>
    <property type="molecule type" value="Genomic_DNA"/>
</dbReference>
<name>A0A4T0X0H8_9ASCO</name>
<dbReference type="InterPro" id="IPR005607">
    <property type="entry name" value="BSD_dom"/>
</dbReference>
<reference evidence="3 4" key="1">
    <citation type="journal article" date="2019" name="Front. Genet.">
        <title>Whole-Genome Sequencing of the Opportunistic Yeast Pathogen Candida inconspicua Uncovers Its Hybrid Origin.</title>
        <authorList>
            <person name="Mixao V."/>
            <person name="Hansen A.P."/>
            <person name="Saus E."/>
            <person name="Boekhout T."/>
            <person name="Lass-Florl C."/>
            <person name="Gabaldon T."/>
        </authorList>
    </citation>
    <scope>NUCLEOTIDE SEQUENCE [LARGE SCALE GENOMIC DNA]</scope>
    <source>
        <strain evidence="3 4">CBS 180</strain>
    </source>
</reference>
<dbReference type="PROSITE" id="PS50858">
    <property type="entry name" value="BSD"/>
    <property type="match status" value="1"/>
</dbReference>
<evidence type="ECO:0000313" key="3">
    <source>
        <dbReference type="EMBL" id="TID28051.1"/>
    </source>
</evidence>
<sequence>MDPDAIENTLSHEQNTSEGPKNAIHDEKTDELVTSIESGVDKAYSSIQDTTLTGLTKIQGWVNEKFPELQKQLGDVKLPELPKVNVDVNELKKKINLDEYIKKEDIENLKLKSGEFISKAGENTNKVLDDIDSDLEKLENLTIDYAKQIGDQVGSFFKSKLGQLDTAASETKSTELSTWGWSSWGKQLTELVVGDSPENVLANENKTELIFRLPDNILVGSRAEVEIKELQSKESVYFDAVQSGEFKDYQITDEQRKEIEELLHNEALHLMSVYKKIVNDETTEDSNPKQSISSEDFWKVYFGKREKIIEAEKKRKALLEKSAAAKDSNADDDEEDFNWD</sequence>
<accession>A0A4T0X0H8</accession>
<evidence type="ECO:0000313" key="4">
    <source>
        <dbReference type="Proteomes" id="UP000307173"/>
    </source>
</evidence>
<dbReference type="OrthoDB" id="73788at2759"/>
<keyword evidence="4" id="KW-1185">Reference proteome</keyword>
<gene>
    <name evidence="3" type="ORF">CANINC_002732</name>
</gene>
<dbReference type="Gene3D" id="1.10.3970.10">
    <property type="entry name" value="BSD domain"/>
    <property type="match status" value="1"/>
</dbReference>
<protein>
    <recommendedName>
        <fullName evidence="2">BSD domain-containing protein</fullName>
    </recommendedName>
</protein>
<dbReference type="AlphaFoldDB" id="A0A4T0X0H8"/>
<evidence type="ECO:0000256" key="1">
    <source>
        <dbReference type="SAM" id="MobiDB-lite"/>
    </source>
</evidence>
<proteinExistence type="predicted"/>
<dbReference type="InterPro" id="IPR035925">
    <property type="entry name" value="BSD_dom_sf"/>
</dbReference>
<dbReference type="SUPFAM" id="SSF140383">
    <property type="entry name" value="BSD domain-like"/>
    <property type="match status" value="1"/>
</dbReference>
<feature type="compositionally biased region" description="Polar residues" evidence="1">
    <location>
        <begin position="8"/>
        <end position="19"/>
    </location>
</feature>
<feature type="region of interest" description="Disordered" evidence="1">
    <location>
        <begin position="320"/>
        <end position="340"/>
    </location>
</feature>
<feature type="compositionally biased region" description="Acidic residues" evidence="1">
    <location>
        <begin position="330"/>
        <end position="340"/>
    </location>
</feature>
<dbReference type="Proteomes" id="UP000307173">
    <property type="component" value="Unassembled WGS sequence"/>
</dbReference>
<organism evidence="3 4">
    <name type="scientific">Pichia inconspicua</name>
    <dbReference type="NCBI Taxonomy" id="52247"/>
    <lineage>
        <taxon>Eukaryota</taxon>
        <taxon>Fungi</taxon>
        <taxon>Dikarya</taxon>
        <taxon>Ascomycota</taxon>
        <taxon>Saccharomycotina</taxon>
        <taxon>Pichiomycetes</taxon>
        <taxon>Pichiales</taxon>
        <taxon>Pichiaceae</taxon>
        <taxon>Pichia</taxon>
    </lineage>
</organism>
<comment type="caution">
    <text evidence="3">The sequence shown here is derived from an EMBL/GenBank/DDBJ whole genome shotgun (WGS) entry which is preliminary data.</text>
</comment>
<feature type="region of interest" description="Disordered" evidence="1">
    <location>
        <begin position="1"/>
        <end position="27"/>
    </location>
</feature>